<dbReference type="FunFam" id="1.10.10.10:FF:000008">
    <property type="entry name" value="E2F transcription factor 1"/>
    <property type="match status" value="1"/>
</dbReference>
<evidence type="ECO:0000256" key="3">
    <source>
        <dbReference type="ARBA" id="ARBA00023125"/>
    </source>
</evidence>
<dbReference type="Gene3D" id="1.10.10.10">
    <property type="entry name" value="Winged helix-like DNA-binding domain superfamily/Winged helix DNA-binding domain"/>
    <property type="match status" value="1"/>
</dbReference>
<accession>A0A8J6L378</accession>
<dbReference type="PANTHER" id="PTHR12081">
    <property type="entry name" value="TRANSCRIPTION FACTOR E2F"/>
    <property type="match status" value="1"/>
</dbReference>
<evidence type="ECO:0000256" key="4">
    <source>
        <dbReference type="ARBA" id="ARBA00023163"/>
    </source>
</evidence>
<sequence>MFCDPKGLSIVSSCAVLSFAEALKVKRPRFDVSLVYLTRKFMDLVRSAPGGILDLNKVATKLGVRNGGHVYDITNVLDGIELVDKKSKNHIRWI</sequence>
<evidence type="ECO:0000313" key="8">
    <source>
        <dbReference type="Proteomes" id="UP000710432"/>
    </source>
</evidence>
<dbReference type="SMART" id="SM01372">
    <property type="entry name" value="E2F_TDP"/>
    <property type="match status" value="1"/>
</dbReference>
<dbReference type="InterPro" id="IPR036390">
    <property type="entry name" value="WH_DNA-bd_sf"/>
</dbReference>
<comment type="similarity">
    <text evidence="1 5">Belongs to the E2F/DP family.</text>
</comment>
<name>A0A8J6L378_MICOH</name>
<dbReference type="GO" id="GO:0000981">
    <property type="term" value="F:DNA-binding transcription factor activity, RNA polymerase II-specific"/>
    <property type="evidence" value="ECO:0007669"/>
    <property type="project" value="TreeGrafter"/>
</dbReference>
<reference evidence="7" key="1">
    <citation type="submission" date="2020-03" db="EMBL/GenBank/DDBJ databases">
        <title>Studies in the Genomics of Life Span.</title>
        <authorList>
            <person name="Glass D."/>
        </authorList>
    </citation>
    <scope>NUCLEOTIDE SEQUENCE</scope>
    <source>
        <strain evidence="7">LTLLF</strain>
        <tissue evidence="7">Muscle</tissue>
    </source>
</reference>
<gene>
    <name evidence="7" type="ORF">LTLLF_142325</name>
</gene>
<evidence type="ECO:0000256" key="5">
    <source>
        <dbReference type="RuleBase" id="RU003796"/>
    </source>
</evidence>
<dbReference type="PANTHER" id="PTHR12081:SF19">
    <property type="entry name" value="TRANSCRIPTION FACTOR E2F6"/>
    <property type="match status" value="1"/>
</dbReference>
<dbReference type="SUPFAM" id="SSF46785">
    <property type="entry name" value="Winged helix' DNA-binding domain"/>
    <property type="match status" value="1"/>
</dbReference>
<evidence type="ECO:0000259" key="6">
    <source>
        <dbReference type="SMART" id="SM01372"/>
    </source>
</evidence>
<dbReference type="InterPro" id="IPR003316">
    <property type="entry name" value="E2F_WHTH_DNA-bd_dom"/>
</dbReference>
<keyword evidence="4 5" id="KW-0804">Transcription</keyword>
<comment type="subcellular location">
    <subcellularLocation>
        <location evidence="5">Nucleus</location>
    </subcellularLocation>
</comment>
<dbReference type="GO" id="GO:0090575">
    <property type="term" value="C:RNA polymerase II transcription regulator complex"/>
    <property type="evidence" value="ECO:0007669"/>
    <property type="project" value="TreeGrafter"/>
</dbReference>
<organism evidence="7 8">
    <name type="scientific">Microtus ochrogaster</name>
    <name type="common">Prairie vole</name>
    <dbReference type="NCBI Taxonomy" id="79684"/>
    <lineage>
        <taxon>Eukaryota</taxon>
        <taxon>Metazoa</taxon>
        <taxon>Chordata</taxon>
        <taxon>Craniata</taxon>
        <taxon>Vertebrata</taxon>
        <taxon>Euteleostomi</taxon>
        <taxon>Mammalia</taxon>
        <taxon>Eutheria</taxon>
        <taxon>Euarchontoglires</taxon>
        <taxon>Glires</taxon>
        <taxon>Rodentia</taxon>
        <taxon>Myomorpha</taxon>
        <taxon>Muroidea</taxon>
        <taxon>Cricetidae</taxon>
        <taxon>Arvicolinae</taxon>
        <taxon>Microtus</taxon>
    </lineage>
</organism>
<protein>
    <submittedName>
        <fullName evidence="7">Transcription factor E2F6</fullName>
    </submittedName>
</protein>
<evidence type="ECO:0000256" key="2">
    <source>
        <dbReference type="ARBA" id="ARBA00023015"/>
    </source>
</evidence>
<proteinExistence type="inferred from homology"/>
<feature type="domain" description="E2F/DP family winged-helix DNA-binding" evidence="6">
    <location>
        <begin position="29"/>
        <end position="94"/>
    </location>
</feature>
<keyword evidence="2 5" id="KW-0805">Transcription regulation</keyword>
<keyword evidence="5" id="KW-0539">Nucleus</keyword>
<evidence type="ECO:0000313" key="7">
    <source>
        <dbReference type="EMBL" id="KAH0512977.1"/>
    </source>
</evidence>
<keyword evidence="3 5" id="KW-0238">DNA-binding</keyword>
<dbReference type="GO" id="GO:0000978">
    <property type="term" value="F:RNA polymerase II cis-regulatory region sequence-specific DNA binding"/>
    <property type="evidence" value="ECO:0007669"/>
    <property type="project" value="InterPro"/>
</dbReference>
<dbReference type="EMBL" id="JAATJU010021689">
    <property type="protein sequence ID" value="KAH0512977.1"/>
    <property type="molecule type" value="Genomic_DNA"/>
</dbReference>
<dbReference type="AlphaFoldDB" id="A0A8J6L378"/>
<dbReference type="Proteomes" id="UP000710432">
    <property type="component" value="Unassembled WGS sequence"/>
</dbReference>
<dbReference type="InterPro" id="IPR036388">
    <property type="entry name" value="WH-like_DNA-bd_sf"/>
</dbReference>
<evidence type="ECO:0000256" key="1">
    <source>
        <dbReference type="ARBA" id="ARBA00010940"/>
    </source>
</evidence>
<dbReference type="InterPro" id="IPR015633">
    <property type="entry name" value="E2F"/>
</dbReference>
<comment type="caution">
    <text evidence="7">The sequence shown here is derived from an EMBL/GenBank/DDBJ whole genome shotgun (WGS) entry which is preliminary data.</text>
</comment>
<dbReference type="Pfam" id="PF02319">
    <property type="entry name" value="WHD_E2F_TDP"/>
    <property type="match status" value="1"/>
</dbReference>